<organism evidence="1 2">
    <name type="scientific">Marinobacter gudaonensis</name>
    <dbReference type="NCBI Taxonomy" id="375760"/>
    <lineage>
        <taxon>Bacteria</taxon>
        <taxon>Pseudomonadati</taxon>
        <taxon>Pseudomonadota</taxon>
        <taxon>Gammaproteobacteria</taxon>
        <taxon>Pseudomonadales</taxon>
        <taxon>Marinobacteraceae</taxon>
        <taxon>Marinobacter</taxon>
    </lineage>
</organism>
<dbReference type="Proteomes" id="UP000199290">
    <property type="component" value="Unassembled WGS sequence"/>
</dbReference>
<name>A0A1I6H2L8_9GAMM</name>
<dbReference type="EMBL" id="FOYV01000001">
    <property type="protein sequence ID" value="SFR48664.1"/>
    <property type="molecule type" value="Genomic_DNA"/>
</dbReference>
<reference evidence="2" key="1">
    <citation type="submission" date="2016-10" db="EMBL/GenBank/DDBJ databases">
        <authorList>
            <person name="Varghese N."/>
            <person name="Submissions S."/>
        </authorList>
    </citation>
    <scope>NUCLEOTIDE SEQUENCE [LARGE SCALE GENOMIC DNA]</scope>
    <source>
        <strain evidence="2">CGMCC 1.6294</strain>
    </source>
</reference>
<evidence type="ECO:0000313" key="2">
    <source>
        <dbReference type="Proteomes" id="UP000199290"/>
    </source>
</evidence>
<evidence type="ECO:0000313" key="1">
    <source>
        <dbReference type="EMBL" id="SFR48664.1"/>
    </source>
</evidence>
<dbReference type="STRING" id="375760.SAMN04488073_2126"/>
<dbReference type="AlphaFoldDB" id="A0A1I6H2L8"/>
<gene>
    <name evidence="1" type="ORF">SAMN04488073_2126</name>
</gene>
<accession>A0A1I6H2L8</accession>
<sequence length="229" mass="26172">MRPQFVQTLASPEMTPQVVLEIIDQARRKEARSGAFLRQLHEKAAALPSSVTIEGYQPATCLFQFVVEYIEMAPRLIECVEACAREAGKAGLFAPFVKAAIRYFTQPSALLVRYDGLDGLLIRAYLCHRLMEEMHENNRFTRASELVDLEATRANLLAHQLIGEPFANELDDSITVTVLQIAGTPDYYELNLDPFVEQVNNAAWDWMRHYWENLLERNHIRFSLGPRMS</sequence>
<keyword evidence="2" id="KW-1185">Reference proteome</keyword>
<proteinExistence type="predicted"/>
<protein>
    <submittedName>
        <fullName evidence="1">Uncharacterized protein</fullName>
    </submittedName>
</protein>